<keyword evidence="2" id="KW-1185">Reference proteome</keyword>
<evidence type="ECO:0008006" key="3">
    <source>
        <dbReference type="Google" id="ProtNLM"/>
    </source>
</evidence>
<dbReference type="EMBL" id="CP013650">
    <property type="protein sequence ID" value="ALS99781.1"/>
    <property type="molecule type" value="Genomic_DNA"/>
</dbReference>
<name>A0A0U3BDR0_9ALTE</name>
<dbReference type="Proteomes" id="UP000068447">
    <property type="component" value="Chromosome"/>
</dbReference>
<accession>A0A0U3BDR0</accession>
<protein>
    <recommendedName>
        <fullName evidence="3">Solute-binding protein family 3/N-terminal domain-containing protein</fullName>
    </recommendedName>
</protein>
<organism evidence="1 2">
    <name type="scientific">Lacimicrobium alkaliphilum</name>
    <dbReference type="NCBI Taxonomy" id="1526571"/>
    <lineage>
        <taxon>Bacteria</taxon>
        <taxon>Pseudomonadati</taxon>
        <taxon>Pseudomonadota</taxon>
        <taxon>Gammaproteobacteria</taxon>
        <taxon>Alteromonadales</taxon>
        <taxon>Alteromonadaceae</taxon>
        <taxon>Lacimicrobium</taxon>
    </lineage>
</organism>
<sequence length="287" mass="32396">MFLFFSAIVYAETEQMLWVSPDDGGRTHKNIPSMGIKEATFAMLRESLPEIDIRVIPANNIRALQMLEDNPAACAGNKILSKDRAERFYASELPQTVFPGLRLYTRKDASVTAELQAMQQGNVLSLPLVLDKMSERQFGVVGGRRYSDEIDSILLEPSWRQKVWIRTASDMGAGMMDMLLSGRISALLEHPNSAFHYHQQLNSYVELQSFALAQAPDRALGYILCSKTPEGKRLSKLLSDAIATLSQTREYLQVHLDWLPQQDKDAYLHLYNQVYGTNFSTLVSKTE</sequence>
<gene>
    <name evidence="1" type="ORF">AT746_16915</name>
</gene>
<proteinExistence type="predicted"/>
<dbReference type="AlphaFoldDB" id="A0A0U3BDR0"/>
<reference evidence="1 2" key="1">
    <citation type="submission" date="2015-12" db="EMBL/GenBank/DDBJ databases">
        <title>Complete genome of Lacimicrobium alkaliphilum KCTC 32984.</title>
        <authorList>
            <person name="Kim S.-G."/>
            <person name="Lee Y.-J."/>
        </authorList>
    </citation>
    <scope>NUCLEOTIDE SEQUENCE [LARGE SCALE GENOMIC DNA]</scope>
    <source>
        <strain evidence="1 2">YelD216</strain>
    </source>
</reference>
<evidence type="ECO:0000313" key="2">
    <source>
        <dbReference type="Proteomes" id="UP000068447"/>
    </source>
</evidence>
<evidence type="ECO:0000313" key="1">
    <source>
        <dbReference type="EMBL" id="ALS99781.1"/>
    </source>
</evidence>
<dbReference type="SUPFAM" id="SSF53850">
    <property type="entry name" value="Periplasmic binding protein-like II"/>
    <property type="match status" value="1"/>
</dbReference>
<dbReference type="KEGG" id="lal:AT746_16915"/>